<name>A0A9W8ATH3_9FUNG</name>
<evidence type="ECO:0000313" key="4">
    <source>
        <dbReference type="EMBL" id="KAJ1960693.1"/>
    </source>
</evidence>
<gene>
    <name evidence="4" type="ORF">IWQ62_004132</name>
</gene>
<reference evidence="4" key="1">
    <citation type="submission" date="2022-07" db="EMBL/GenBank/DDBJ databases">
        <title>Phylogenomic reconstructions and comparative analyses of Kickxellomycotina fungi.</title>
        <authorList>
            <person name="Reynolds N.K."/>
            <person name="Stajich J.E."/>
            <person name="Barry K."/>
            <person name="Grigoriev I.V."/>
            <person name="Crous P."/>
            <person name="Smith M.E."/>
        </authorList>
    </citation>
    <scope>NUCLEOTIDE SEQUENCE</scope>
    <source>
        <strain evidence="4">RSA 1196</strain>
    </source>
</reference>
<protein>
    <recommendedName>
        <fullName evidence="6">F-box domain-containing protein</fullName>
    </recommendedName>
</protein>
<keyword evidence="5" id="KW-1185">Reference proteome</keyword>
<dbReference type="Pfam" id="PF12937">
    <property type="entry name" value="F-box-like"/>
    <property type="match status" value="1"/>
</dbReference>
<dbReference type="PROSITE" id="PS50190">
    <property type="entry name" value="SEC7"/>
    <property type="match status" value="1"/>
</dbReference>
<sequence>MTRNRRPGRHSLGLGFNTLNLGRSLGLRRQSQPVEPLSNLADSESIPASAVAAVPETTPRPPTLETTQERSIGSMRLLGVRHASLPIPTNATLEPEHTSEETQPNLSPQQVDSQRTSSTLSVAPDADSVTTPALVLGPLAKEAPPRRRFRSLTPRGITSLSNITRRITSLSPEKSATTTTASITRRRRSHEPHTVYPVTLAPEDSPVPPSSSNPHFRVIHHSTRFNEDTNVGDSHWETFTEGATPGESPAPAYNHVNQPLGEITSASPAGVLPTTVSSSGSWRAIATLPREILYRILSYVESPKDLVVCSQVCNTWRFPALVTYRNIMRIYPYANMSLLRALRKRLRKHRGPSTMKTLDDIIYDLSEEYYRGNPDLKAKFHPDDPIRAIYFLLWTFLYIDREFRNPAVKPKVSCEYFIKLVQRNYQKFYTSATLKNIYKDIKHLPILECHEPIVMSPVSVHPQDPDQSEVNEPEAETDEPDREVQQRLENEAEISRDESVASTSVQNEAVTSPSHRLSNSELPEESMTPAEELLLLHEEAPLDTQDSVTEGVGDSGEELYQSLYTTIEHFAELDVNVDLGQADPSAWKSDENQRHSQRVAWSQRLRVMSLTNAEPSFHAIRGWWTHVLGTGRRVARPTA</sequence>
<proteinExistence type="predicted"/>
<feature type="compositionally biased region" description="Acidic residues" evidence="1">
    <location>
        <begin position="466"/>
        <end position="481"/>
    </location>
</feature>
<organism evidence="4 5">
    <name type="scientific">Dispira parvispora</name>
    <dbReference type="NCBI Taxonomy" id="1520584"/>
    <lineage>
        <taxon>Eukaryota</taxon>
        <taxon>Fungi</taxon>
        <taxon>Fungi incertae sedis</taxon>
        <taxon>Zoopagomycota</taxon>
        <taxon>Kickxellomycotina</taxon>
        <taxon>Dimargaritomycetes</taxon>
        <taxon>Dimargaritales</taxon>
        <taxon>Dimargaritaceae</taxon>
        <taxon>Dispira</taxon>
    </lineage>
</organism>
<feature type="region of interest" description="Disordered" evidence="1">
    <location>
        <begin position="50"/>
        <end position="71"/>
    </location>
</feature>
<feature type="compositionally biased region" description="Polar residues" evidence="1">
    <location>
        <begin position="101"/>
        <end position="121"/>
    </location>
</feature>
<dbReference type="InterPro" id="IPR001810">
    <property type="entry name" value="F-box_dom"/>
</dbReference>
<dbReference type="Gene3D" id="1.20.1280.50">
    <property type="match status" value="1"/>
</dbReference>
<dbReference type="Proteomes" id="UP001150925">
    <property type="component" value="Unassembled WGS sequence"/>
</dbReference>
<feature type="compositionally biased region" description="Basic and acidic residues" evidence="1">
    <location>
        <begin position="482"/>
        <end position="499"/>
    </location>
</feature>
<dbReference type="InterPro" id="IPR035999">
    <property type="entry name" value="Sec7_dom_sf"/>
</dbReference>
<dbReference type="SUPFAM" id="SSF48425">
    <property type="entry name" value="Sec7 domain"/>
    <property type="match status" value="1"/>
</dbReference>
<feature type="domain" description="SEC7" evidence="3">
    <location>
        <begin position="247"/>
        <end position="444"/>
    </location>
</feature>
<dbReference type="InterPro" id="IPR023394">
    <property type="entry name" value="Sec7_C_sf"/>
</dbReference>
<evidence type="ECO:0000256" key="1">
    <source>
        <dbReference type="SAM" id="MobiDB-lite"/>
    </source>
</evidence>
<dbReference type="GO" id="GO:0005085">
    <property type="term" value="F:guanyl-nucleotide exchange factor activity"/>
    <property type="evidence" value="ECO:0007669"/>
    <property type="project" value="InterPro"/>
</dbReference>
<dbReference type="Gene3D" id="1.10.1000.11">
    <property type="entry name" value="Arf Nucleotide-binding Site Opener,domain 2"/>
    <property type="match status" value="1"/>
</dbReference>
<feature type="region of interest" description="Disordered" evidence="1">
    <location>
        <begin position="90"/>
        <end position="126"/>
    </location>
</feature>
<feature type="region of interest" description="Disordered" evidence="1">
    <location>
        <begin position="171"/>
        <end position="191"/>
    </location>
</feature>
<dbReference type="Pfam" id="PF01369">
    <property type="entry name" value="Sec7"/>
    <property type="match status" value="1"/>
</dbReference>
<dbReference type="SMART" id="SM00256">
    <property type="entry name" value="FBOX"/>
    <property type="match status" value="1"/>
</dbReference>
<dbReference type="PROSITE" id="PS50181">
    <property type="entry name" value="FBOX"/>
    <property type="match status" value="1"/>
</dbReference>
<feature type="region of interest" description="Disordered" evidence="1">
    <location>
        <begin position="457"/>
        <end position="527"/>
    </location>
</feature>
<dbReference type="GO" id="GO:0032012">
    <property type="term" value="P:regulation of ARF protein signal transduction"/>
    <property type="evidence" value="ECO:0007669"/>
    <property type="project" value="InterPro"/>
</dbReference>
<comment type="caution">
    <text evidence="4">The sequence shown here is derived from an EMBL/GenBank/DDBJ whole genome shotgun (WGS) entry which is preliminary data.</text>
</comment>
<dbReference type="InterPro" id="IPR000904">
    <property type="entry name" value="Sec7_dom"/>
</dbReference>
<dbReference type="AlphaFoldDB" id="A0A9W8ATH3"/>
<dbReference type="SMART" id="SM00222">
    <property type="entry name" value="Sec7"/>
    <property type="match status" value="1"/>
</dbReference>
<evidence type="ECO:0008006" key="6">
    <source>
        <dbReference type="Google" id="ProtNLM"/>
    </source>
</evidence>
<accession>A0A9W8ATH3</accession>
<evidence type="ECO:0000313" key="5">
    <source>
        <dbReference type="Proteomes" id="UP001150925"/>
    </source>
</evidence>
<evidence type="ECO:0000259" key="3">
    <source>
        <dbReference type="PROSITE" id="PS50190"/>
    </source>
</evidence>
<dbReference type="OrthoDB" id="5594047at2759"/>
<feature type="domain" description="F-box" evidence="2">
    <location>
        <begin position="282"/>
        <end position="331"/>
    </location>
</feature>
<feature type="compositionally biased region" description="Polar residues" evidence="1">
    <location>
        <begin position="500"/>
        <end position="521"/>
    </location>
</feature>
<dbReference type="EMBL" id="JANBPY010001287">
    <property type="protein sequence ID" value="KAJ1960693.1"/>
    <property type="molecule type" value="Genomic_DNA"/>
</dbReference>
<evidence type="ECO:0000259" key="2">
    <source>
        <dbReference type="PROSITE" id="PS50181"/>
    </source>
</evidence>